<protein>
    <submittedName>
        <fullName evidence="6">Tryptophan-rich sensory protein</fullName>
    </submittedName>
</protein>
<keyword evidence="3" id="KW-0812">Transmembrane</keyword>
<dbReference type="Proteomes" id="UP000774689">
    <property type="component" value="Unassembled WGS sequence"/>
</dbReference>
<evidence type="ECO:0000256" key="3">
    <source>
        <dbReference type="ARBA" id="ARBA00022692"/>
    </source>
</evidence>
<keyword evidence="5" id="KW-0472">Membrane</keyword>
<evidence type="ECO:0000256" key="1">
    <source>
        <dbReference type="ARBA" id="ARBA00004141"/>
    </source>
</evidence>
<evidence type="ECO:0000313" key="7">
    <source>
        <dbReference type="Proteomes" id="UP000774689"/>
    </source>
</evidence>
<evidence type="ECO:0000256" key="4">
    <source>
        <dbReference type="ARBA" id="ARBA00022989"/>
    </source>
</evidence>
<accession>A0AAW9YN46</accession>
<comment type="subcellular location">
    <subcellularLocation>
        <location evidence="1">Membrane</location>
        <topology evidence="1">Multi-pass membrane protein</topology>
    </subcellularLocation>
</comment>
<dbReference type="Pfam" id="PF03073">
    <property type="entry name" value="TspO_MBR"/>
    <property type="match status" value="1"/>
</dbReference>
<evidence type="ECO:0000256" key="2">
    <source>
        <dbReference type="ARBA" id="ARBA00007524"/>
    </source>
</evidence>
<evidence type="ECO:0000256" key="5">
    <source>
        <dbReference type="ARBA" id="ARBA00023136"/>
    </source>
</evidence>
<name>A0AAW9YN46_9GAMM</name>
<dbReference type="GO" id="GO:0016020">
    <property type="term" value="C:membrane"/>
    <property type="evidence" value="ECO:0007669"/>
    <property type="project" value="UniProtKB-SubCell"/>
</dbReference>
<gene>
    <name evidence="6" type="ORF">CHQ83_02190</name>
</gene>
<evidence type="ECO:0000313" key="6">
    <source>
        <dbReference type="EMBL" id="NIY56242.1"/>
    </source>
</evidence>
<reference evidence="6" key="1">
    <citation type="journal article" date="2020" name="Int. J. Syst. Evol. Microbiol.">
        <title>Reclassification of Francisella noatunensis subsp. orientalis Ottem et al. 2009 as Francisella orientalis sp. nov., Francisella noatunensis subsp. chilensis subsp. nov. and emended description of Francisella noatunensis.</title>
        <authorList>
            <person name="Ramirez-Paredes J.G."/>
            <person name="Larsson P."/>
            <person name="Thompson K.D."/>
            <person name="Penman D.J."/>
            <person name="Busse H.J."/>
            <person name="Ohrman C."/>
            <person name="Sjodin A."/>
            <person name="Soto E."/>
            <person name="Richards R.H."/>
            <person name="Adams A."/>
            <person name="Colquhoun D.J."/>
        </authorList>
    </citation>
    <scope>NUCLEOTIDE SEQUENCE</scope>
    <source>
        <strain evidence="6">LADL-07285A</strain>
    </source>
</reference>
<comment type="caution">
    <text evidence="6">The sequence shown here is derived from an EMBL/GenBank/DDBJ whole genome shotgun (WGS) entry which is preliminary data.</text>
</comment>
<comment type="similarity">
    <text evidence="2">Belongs to the TspO/BZRP family.</text>
</comment>
<dbReference type="InterPro" id="IPR004307">
    <property type="entry name" value="TspO_MBR"/>
</dbReference>
<dbReference type="Gene3D" id="1.20.1260.100">
    <property type="entry name" value="TspO/MBR protein"/>
    <property type="match status" value="1"/>
</dbReference>
<keyword evidence="4" id="KW-1133">Transmembrane helix</keyword>
<organism evidence="6 7">
    <name type="scientific">Francisella orientalis</name>
    <dbReference type="NCBI Taxonomy" id="299583"/>
    <lineage>
        <taxon>Bacteria</taxon>
        <taxon>Pseudomonadati</taxon>
        <taxon>Pseudomonadota</taxon>
        <taxon>Gammaproteobacteria</taxon>
        <taxon>Thiotrichales</taxon>
        <taxon>Francisellaceae</taxon>
        <taxon>Francisella</taxon>
    </lineage>
</organism>
<dbReference type="CDD" id="cd15904">
    <property type="entry name" value="TSPO_MBR"/>
    <property type="match status" value="1"/>
</dbReference>
<dbReference type="AlphaFoldDB" id="A0AAW9YN46"/>
<proteinExistence type="inferred from homology"/>
<dbReference type="InterPro" id="IPR038330">
    <property type="entry name" value="TspO/MBR-related_sf"/>
</dbReference>
<dbReference type="EMBL" id="QPQM01000001">
    <property type="protein sequence ID" value="NIY56242.1"/>
    <property type="molecule type" value="Genomic_DNA"/>
</dbReference>
<sequence length="53" mass="5757">MVALIAIGGVIGSFTKPEISTWYSTLHRSTLTPPNYVFPIAWTILYGIIGACD</sequence>